<evidence type="ECO:0000313" key="1">
    <source>
        <dbReference type="EMBL" id="MXP32546.1"/>
    </source>
</evidence>
<dbReference type="AlphaFoldDB" id="A0A845AVM6"/>
<accession>A0A845AVM6</accession>
<sequence>MMIMAASVPLAAQDEPERVDKGPDVEDVAMTPIQDLNLAKDEIPAVLATAAADPYATGDLGNCRAIGNEIGDLTAVLGPDLDVEDGEDGLSVGKAAQSAVGSLIPFRGILREVTGAADNQRKFEAAILAGAVRRGFLKGLGQQRGCAYPARPAFTGEITVKDGDE</sequence>
<name>A0A845AVM6_9SPHN</name>
<dbReference type="OrthoDB" id="7211066at2"/>
<protein>
    <submittedName>
        <fullName evidence="1">Uncharacterized protein</fullName>
    </submittedName>
</protein>
<gene>
    <name evidence="1" type="ORF">GRI94_12015</name>
</gene>
<comment type="caution">
    <text evidence="1">The sequence shown here is derived from an EMBL/GenBank/DDBJ whole genome shotgun (WGS) entry which is preliminary data.</text>
</comment>
<evidence type="ECO:0000313" key="2">
    <source>
        <dbReference type="Proteomes" id="UP000446786"/>
    </source>
</evidence>
<organism evidence="1 2">
    <name type="scientific">Parerythrobacter jejuensis</name>
    <dbReference type="NCBI Taxonomy" id="795812"/>
    <lineage>
        <taxon>Bacteria</taxon>
        <taxon>Pseudomonadati</taxon>
        <taxon>Pseudomonadota</taxon>
        <taxon>Alphaproteobacteria</taxon>
        <taxon>Sphingomonadales</taxon>
        <taxon>Erythrobacteraceae</taxon>
        <taxon>Parerythrobacter</taxon>
    </lineage>
</organism>
<dbReference type="EMBL" id="WTYE01000001">
    <property type="protein sequence ID" value="MXP32546.1"/>
    <property type="molecule type" value="Genomic_DNA"/>
</dbReference>
<reference evidence="1 2" key="1">
    <citation type="submission" date="2019-12" db="EMBL/GenBank/DDBJ databases">
        <title>Genomic-based taxomic classification of the family Erythrobacteraceae.</title>
        <authorList>
            <person name="Xu L."/>
        </authorList>
    </citation>
    <scope>NUCLEOTIDE SEQUENCE [LARGE SCALE GENOMIC DNA]</scope>
    <source>
        <strain evidence="1 2">JCM 16677</strain>
    </source>
</reference>
<dbReference type="Proteomes" id="UP000446786">
    <property type="component" value="Unassembled WGS sequence"/>
</dbReference>
<proteinExistence type="predicted"/>
<keyword evidence="2" id="KW-1185">Reference proteome</keyword>